<name>A0A4Y3PRH1_BREPA</name>
<evidence type="ECO:0008006" key="3">
    <source>
        <dbReference type="Google" id="ProtNLM"/>
    </source>
</evidence>
<protein>
    <recommendedName>
        <fullName evidence="3">Cell division protein</fullName>
    </recommendedName>
</protein>
<dbReference type="InterPro" id="IPR023393">
    <property type="entry name" value="START-like_dom_sf"/>
</dbReference>
<dbReference type="SUPFAM" id="SSF55961">
    <property type="entry name" value="Bet v1-like"/>
    <property type="match status" value="1"/>
</dbReference>
<reference evidence="1 2" key="1">
    <citation type="submission" date="2019-06" db="EMBL/GenBank/DDBJ databases">
        <title>Whole genome shotgun sequence of Brevibacillus parabrevis NBRC 12334.</title>
        <authorList>
            <person name="Hosoyama A."/>
            <person name="Uohara A."/>
            <person name="Ohji S."/>
            <person name="Ichikawa N."/>
        </authorList>
    </citation>
    <scope>NUCLEOTIDE SEQUENCE [LARGE SCALE GENOMIC DNA]</scope>
    <source>
        <strain evidence="1 2">NBRC 12334</strain>
    </source>
</reference>
<evidence type="ECO:0000313" key="2">
    <source>
        <dbReference type="Proteomes" id="UP000316882"/>
    </source>
</evidence>
<dbReference type="RefSeq" id="WP_122966044.1">
    <property type="nucleotide sequence ID" value="NZ_BJMH01000018.1"/>
</dbReference>
<keyword evidence="2" id="KW-1185">Reference proteome</keyword>
<dbReference type="AlphaFoldDB" id="A0A4Y3PRH1"/>
<evidence type="ECO:0000313" key="1">
    <source>
        <dbReference type="EMBL" id="GEB33988.1"/>
    </source>
</evidence>
<dbReference type="CDD" id="cd07820">
    <property type="entry name" value="SRPBCC_3"/>
    <property type="match status" value="1"/>
</dbReference>
<comment type="caution">
    <text evidence="1">The sequence shown here is derived from an EMBL/GenBank/DDBJ whole genome shotgun (WGS) entry which is preliminary data.</text>
</comment>
<gene>
    <name evidence="1" type="ORF">BPA01_35680</name>
</gene>
<organism evidence="1 2">
    <name type="scientific">Brevibacillus parabrevis</name>
    <dbReference type="NCBI Taxonomy" id="54914"/>
    <lineage>
        <taxon>Bacteria</taxon>
        <taxon>Bacillati</taxon>
        <taxon>Bacillota</taxon>
        <taxon>Bacilli</taxon>
        <taxon>Bacillales</taxon>
        <taxon>Paenibacillaceae</taxon>
        <taxon>Brevibacillus</taxon>
    </lineage>
</organism>
<dbReference type="EMBL" id="BJMH01000018">
    <property type="protein sequence ID" value="GEB33988.1"/>
    <property type="molecule type" value="Genomic_DNA"/>
</dbReference>
<proteinExistence type="predicted"/>
<accession>A0A4Y3PRH1</accession>
<dbReference type="Gene3D" id="3.30.530.20">
    <property type="match status" value="1"/>
</dbReference>
<dbReference type="STRING" id="54914.AV540_21950"/>
<sequence length="164" mass="18931">MPVIRMEFTIQAPQQICFDAARSIDLHMESTARTREKAIGGVTSGLIKLGESVTWEAVHFGIKQNLTAKITEMEEPRYFVDEMVKGAFKRFRHTHEFVVLGEHSTKMLDIFDYSSPFGIVGKVFDWLVLEAYMTRFLRTRNEYIKEVAEAKAQELQHIAKKSQE</sequence>
<dbReference type="Proteomes" id="UP000316882">
    <property type="component" value="Unassembled WGS sequence"/>
</dbReference>